<dbReference type="KEGG" id="fvr:FVEG_16610"/>
<dbReference type="EMBL" id="DS022254">
    <property type="protein sequence ID" value="EWG50238.1"/>
    <property type="molecule type" value="Genomic_DNA"/>
</dbReference>
<sequence>MKFNHTATRNIFSKLFPKLGGFNEEYSLTLEFTISLQATHVIGIRTFTSIENETQTDYANSIVSRGPPKLHNKFSPEELEYCGYLRRLFALLKPTFRQLVVLEVPVAKKFIMCGECCP</sequence>
<dbReference type="Proteomes" id="UP000009096">
    <property type="component" value="Chromosome 1"/>
</dbReference>
<proteinExistence type="predicted"/>
<accession>W7MF60</accession>
<dbReference type="GeneID" id="30073486"/>
<organism evidence="1 2">
    <name type="scientific">Gibberella moniliformis (strain M3125 / FGSC 7600)</name>
    <name type="common">Maize ear and stalk rot fungus</name>
    <name type="synonym">Fusarium verticillioides</name>
    <dbReference type="NCBI Taxonomy" id="334819"/>
    <lineage>
        <taxon>Eukaryota</taxon>
        <taxon>Fungi</taxon>
        <taxon>Dikarya</taxon>
        <taxon>Ascomycota</taxon>
        <taxon>Pezizomycotina</taxon>
        <taxon>Sordariomycetes</taxon>
        <taxon>Hypocreomycetidae</taxon>
        <taxon>Hypocreales</taxon>
        <taxon>Nectriaceae</taxon>
        <taxon>Fusarium</taxon>
        <taxon>Fusarium fujikuroi species complex</taxon>
    </lineage>
</organism>
<dbReference type="RefSeq" id="XP_018756429.1">
    <property type="nucleotide sequence ID" value="XM_018905854.1"/>
</dbReference>
<name>W7MF60_GIBM7</name>
<dbReference type="VEuPathDB" id="FungiDB:FVEG_16610"/>
<evidence type="ECO:0000313" key="2">
    <source>
        <dbReference type="Proteomes" id="UP000009096"/>
    </source>
</evidence>
<protein>
    <submittedName>
        <fullName evidence="1">Uncharacterized protein</fullName>
    </submittedName>
</protein>
<gene>
    <name evidence="1" type="ORF">FVEG_16610</name>
</gene>
<dbReference type="AlphaFoldDB" id="W7MF60"/>
<reference evidence="1 2" key="1">
    <citation type="journal article" date="2010" name="Nature">
        <title>Comparative genomics reveals mobile pathogenicity chromosomes in Fusarium.</title>
        <authorList>
            <person name="Ma L.J."/>
            <person name="van der Does H.C."/>
            <person name="Borkovich K.A."/>
            <person name="Coleman J.J."/>
            <person name="Daboussi M.J."/>
            <person name="Di Pietro A."/>
            <person name="Dufresne M."/>
            <person name="Freitag M."/>
            <person name="Grabherr M."/>
            <person name="Henrissat B."/>
            <person name="Houterman P.M."/>
            <person name="Kang S."/>
            <person name="Shim W.B."/>
            <person name="Woloshuk C."/>
            <person name="Xie X."/>
            <person name="Xu J.R."/>
            <person name="Antoniw J."/>
            <person name="Baker S.E."/>
            <person name="Bluhm B.H."/>
            <person name="Breakspear A."/>
            <person name="Brown D.W."/>
            <person name="Butchko R.A."/>
            <person name="Chapman S."/>
            <person name="Coulson R."/>
            <person name="Coutinho P.M."/>
            <person name="Danchin E.G."/>
            <person name="Diener A."/>
            <person name="Gale L.R."/>
            <person name="Gardiner D.M."/>
            <person name="Goff S."/>
            <person name="Hammond-Kosack K.E."/>
            <person name="Hilburn K."/>
            <person name="Hua-Van A."/>
            <person name="Jonkers W."/>
            <person name="Kazan K."/>
            <person name="Kodira C.D."/>
            <person name="Koehrsen M."/>
            <person name="Kumar L."/>
            <person name="Lee Y.H."/>
            <person name="Li L."/>
            <person name="Manners J.M."/>
            <person name="Miranda-Saavedra D."/>
            <person name="Mukherjee M."/>
            <person name="Park G."/>
            <person name="Park J."/>
            <person name="Park S.Y."/>
            <person name="Proctor R.H."/>
            <person name="Regev A."/>
            <person name="Ruiz-Roldan M.C."/>
            <person name="Sain D."/>
            <person name="Sakthikumar S."/>
            <person name="Sykes S."/>
            <person name="Schwartz D.C."/>
            <person name="Turgeon B.G."/>
            <person name="Wapinski I."/>
            <person name="Yoder O."/>
            <person name="Young S."/>
            <person name="Zeng Q."/>
            <person name="Zhou S."/>
            <person name="Galagan J."/>
            <person name="Cuomo C.A."/>
            <person name="Kistler H.C."/>
            <person name="Rep M."/>
        </authorList>
    </citation>
    <scope>NUCLEOTIDE SEQUENCE [LARGE SCALE GENOMIC DNA]</scope>
    <source>
        <strain evidence="2">M3125 / FGSC 7600</strain>
    </source>
</reference>
<evidence type="ECO:0000313" key="1">
    <source>
        <dbReference type="EMBL" id="EWG50238.1"/>
    </source>
</evidence>
<keyword evidence="2" id="KW-1185">Reference proteome</keyword>
<dbReference type="EMBL" id="CM000578">
    <property type="protein sequence ID" value="EWG50238.1"/>
    <property type="molecule type" value="Genomic_DNA"/>
</dbReference>